<evidence type="ECO:0000256" key="2">
    <source>
        <dbReference type="SAM" id="MobiDB-lite"/>
    </source>
</evidence>
<reference evidence="3" key="1">
    <citation type="journal article" date="2022" name="Int. J. Mol. Sci.">
        <title>Draft Genome of Tanacetum Coccineum: Genomic Comparison of Closely Related Tanacetum-Family Plants.</title>
        <authorList>
            <person name="Yamashiro T."/>
            <person name="Shiraishi A."/>
            <person name="Nakayama K."/>
            <person name="Satake H."/>
        </authorList>
    </citation>
    <scope>NUCLEOTIDE SEQUENCE</scope>
</reference>
<reference evidence="3" key="2">
    <citation type="submission" date="2022-01" db="EMBL/GenBank/DDBJ databases">
        <authorList>
            <person name="Yamashiro T."/>
            <person name="Shiraishi A."/>
            <person name="Satake H."/>
            <person name="Nakayama K."/>
        </authorList>
    </citation>
    <scope>NUCLEOTIDE SEQUENCE</scope>
</reference>
<accession>A0ABQ5CYU3</accession>
<evidence type="ECO:0000313" key="4">
    <source>
        <dbReference type="Proteomes" id="UP001151760"/>
    </source>
</evidence>
<keyword evidence="1" id="KW-0175">Coiled coil</keyword>
<organism evidence="3 4">
    <name type="scientific">Tanacetum coccineum</name>
    <dbReference type="NCBI Taxonomy" id="301880"/>
    <lineage>
        <taxon>Eukaryota</taxon>
        <taxon>Viridiplantae</taxon>
        <taxon>Streptophyta</taxon>
        <taxon>Embryophyta</taxon>
        <taxon>Tracheophyta</taxon>
        <taxon>Spermatophyta</taxon>
        <taxon>Magnoliopsida</taxon>
        <taxon>eudicotyledons</taxon>
        <taxon>Gunneridae</taxon>
        <taxon>Pentapetalae</taxon>
        <taxon>asterids</taxon>
        <taxon>campanulids</taxon>
        <taxon>Asterales</taxon>
        <taxon>Asteraceae</taxon>
        <taxon>Asteroideae</taxon>
        <taxon>Anthemideae</taxon>
        <taxon>Anthemidinae</taxon>
        <taxon>Tanacetum</taxon>
    </lineage>
</organism>
<feature type="compositionally biased region" description="Basic and acidic residues" evidence="2">
    <location>
        <begin position="293"/>
        <end position="307"/>
    </location>
</feature>
<feature type="coiled-coil region" evidence="1">
    <location>
        <begin position="97"/>
        <end position="124"/>
    </location>
</feature>
<keyword evidence="4" id="KW-1185">Reference proteome</keyword>
<protein>
    <submittedName>
        <fullName evidence="3">Uncharacterized protein</fullName>
    </submittedName>
</protein>
<evidence type="ECO:0000256" key="1">
    <source>
        <dbReference type="SAM" id="Coils"/>
    </source>
</evidence>
<feature type="compositionally biased region" description="Low complexity" evidence="2">
    <location>
        <begin position="10"/>
        <end position="39"/>
    </location>
</feature>
<sequence length="515" mass="59377">MLVQPQGEAPSISLSRITSSPSLPSHHTASSTPTTPPSTYHLHEAEAPATMPHESPLYSFHSHGSDEGRMQQHDLTVLVTKLLDRIEAFETDLKKNKKTYSTALTKLVSKVKKLENQLKSGKARRRAGIEHTKIQDKTSADTEVLVQEDTPTELVEDVGSGRKGDKEVSTTNVPVSTAGAEVSTASTDVSTAATTLISLDEELAQKFHEEEQERFNVKKELVSLQQQQIQSDYDTTLELERQWDEKKEVSAKPTQTQDIDWNDPIWDQVNTFVPMGSEIEKESSTPVEEEKAEEQVVQKSTERAEGRLKRKVSKAREDKNKRQKMHEDPEKLTLMEHVEVISDSEEVINVTPFPVKSLIVSWKSYCKNDVGYYEIYRADESYKTYRVFWEMIEDFDREDLLVLYRLFNEKYASTRPGFDNLLLWGDIKVMFDPEEDDEVWKNHNSQEFIEWKLYDSCGVHSLMLEEVTIYMLVEKKYPLPQETLSRMLRKKLHVNYNISEMAYELLRFIKSQLQQ</sequence>
<feature type="compositionally biased region" description="Basic and acidic residues" evidence="2">
    <location>
        <begin position="314"/>
        <end position="327"/>
    </location>
</feature>
<dbReference type="EMBL" id="BQNB010014678">
    <property type="protein sequence ID" value="GJT31111.1"/>
    <property type="molecule type" value="Genomic_DNA"/>
</dbReference>
<feature type="region of interest" description="Disordered" evidence="2">
    <location>
        <begin position="280"/>
        <end position="327"/>
    </location>
</feature>
<gene>
    <name evidence="3" type="ORF">Tco_0911386</name>
</gene>
<feature type="region of interest" description="Disordered" evidence="2">
    <location>
        <begin position="1"/>
        <end position="41"/>
    </location>
</feature>
<name>A0ABQ5CYU3_9ASTR</name>
<dbReference type="Proteomes" id="UP001151760">
    <property type="component" value="Unassembled WGS sequence"/>
</dbReference>
<proteinExistence type="predicted"/>
<evidence type="ECO:0000313" key="3">
    <source>
        <dbReference type="EMBL" id="GJT31111.1"/>
    </source>
</evidence>
<comment type="caution">
    <text evidence="3">The sequence shown here is derived from an EMBL/GenBank/DDBJ whole genome shotgun (WGS) entry which is preliminary data.</text>
</comment>